<dbReference type="Pfam" id="PF01855">
    <property type="entry name" value="POR_N"/>
    <property type="match status" value="1"/>
</dbReference>
<dbReference type="SUPFAM" id="SSF52518">
    <property type="entry name" value="Thiamin diphosphate-binding fold (THDP-binding)"/>
    <property type="match status" value="1"/>
</dbReference>
<evidence type="ECO:0000313" key="4">
    <source>
        <dbReference type="EMBL" id="TYB82036.1"/>
    </source>
</evidence>
<reference evidence="4 5" key="1">
    <citation type="submission" date="2019-08" db="EMBL/GenBank/DDBJ databases">
        <title>Identification of a novel species of the genus Boseongicola.</title>
        <authorList>
            <person name="Zhang X.-Q."/>
        </authorList>
    </citation>
    <scope>NUCLEOTIDE SEQUENCE [LARGE SCALE GENOMIC DNA]</scope>
    <source>
        <strain evidence="4 5">HY14</strain>
    </source>
</reference>
<evidence type="ECO:0000313" key="5">
    <source>
        <dbReference type="Proteomes" id="UP000322080"/>
    </source>
</evidence>
<feature type="domain" description="Pyruvate flavodoxin/ferredoxin oxidoreductase pyrimidine binding" evidence="2">
    <location>
        <begin position="15"/>
        <end position="165"/>
    </location>
</feature>
<dbReference type="InterPro" id="IPR002880">
    <property type="entry name" value="Pyrv_Fd/Flavodoxin_OxRdtase_N"/>
</dbReference>
<dbReference type="Proteomes" id="UP000322080">
    <property type="component" value="Unassembled WGS sequence"/>
</dbReference>
<dbReference type="AlphaFoldDB" id="A0A5D0RM66"/>
<gene>
    <name evidence="4" type="ORF">FVF75_04700</name>
</gene>
<comment type="caution">
    <text evidence="4">The sequence shown here is derived from an EMBL/GenBank/DDBJ whole genome shotgun (WGS) entry which is preliminary data.</text>
</comment>
<dbReference type="Gene3D" id="3.40.50.920">
    <property type="match status" value="1"/>
</dbReference>
<dbReference type="PANTHER" id="PTHR43088:SF1">
    <property type="entry name" value="SUBUNIT OF PYRUVATE:FLAVODOXIN OXIDOREDUCTASE"/>
    <property type="match status" value="1"/>
</dbReference>
<dbReference type="InterPro" id="IPR033412">
    <property type="entry name" value="PFOR_II"/>
</dbReference>
<accession>A0A5D0RM66</accession>
<dbReference type="GO" id="GO:0016491">
    <property type="term" value="F:oxidoreductase activity"/>
    <property type="evidence" value="ECO:0007669"/>
    <property type="project" value="UniProtKB-KW"/>
</dbReference>
<dbReference type="PANTHER" id="PTHR43088">
    <property type="entry name" value="SUBUNIT OF PYRUVATE:FLAVODOXIN OXIDOREDUCTASE-RELATED"/>
    <property type="match status" value="1"/>
</dbReference>
<feature type="domain" description="Pyruvate:ferredoxin oxidoreductase core" evidence="3">
    <location>
        <begin position="244"/>
        <end position="328"/>
    </location>
</feature>
<evidence type="ECO:0000256" key="1">
    <source>
        <dbReference type="ARBA" id="ARBA00023002"/>
    </source>
</evidence>
<dbReference type="Pfam" id="PF17147">
    <property type="entry name" value="PFOR_II"/>
    <property type="match status" value="1"/>
</dbReference>
<dbReference type="CDD" id="cd07034">
    <property type="entry name" value="TPP_PYR_PFOR_IOR-alpha_like"/>
    <property type="match status" value="1"/>
</dbReference>
<organism evidence="4 5">
    <name type="scientific">Maritimibacter fusiformis</name>
    <dbReference type="NCBI Taxonomy" id="2603819"/>
    <lineage>
        <taxon>Bacteria</taxon>
        <taxon>Pseudomonadati</taxon>
        <taxon>Pseudomonadota</taxon>
        <taxon>Alphaproteobacteria</taxon>
        <taxon>Rhodobacterales</taxon>
        <taxon>Roseobacteraceae</taxon>
        <taxon>Maritimibacter</taxon>
    </lineage>
</organism>
<dbReference type="RefSeq" id="WP_148376710.1">
    <property type="nucleotide sequence ID" value="NZ_VSIY01000004.1"/>
</dbReference>
<dbReference type="Gene3D" id="3.40.50.970">
    <property type="match status" value="1"/>
</dbReference>
<proteinExistence type="predicted"/>
<sequence length="371" mass="40082">MTEMRLLDGSEAIVEAALLAGARFFAGYPMAPATELLEHMAAKLPRVDGVCINADSELQAVNMALGAAQVGARAATGSCGQGLALMQEAIAEAALNETPLVIFNIARNQQDYFQATRGGGWGDYRTVTFAPKDLHEAVEHTHLAFHVADKYRVPVIFMADNLIARTQMGTALPVPELETLPPKDWALDGTMGGTGASRWIWTFGGGKANRPGVGPDGYWRQIADKFDRIAKAEARHEQGFCDDAECVVVAFGSGGKFVEHVVRELRAEGHKIGFFRPVTLWPFPSEALEAATENASNILVFELNAGQMIDDVRLAVEGRDRIKPIGGISFDDSGLNIGPLMDARVIRTRILDQLAGKPLTELPYTGMGAYL</sequence>
<dbReference type="SUPFAM" id="SSF52922">
    <property type="entry name" value="TK C-terminal domain-like"/>
    <property type="match status" value="1"/>
</dbReference>
<keyword evidence="1" id="KW-0560">Oxidoreductase</keyword>
<dbReference type="EMBL" id="VSIY01000004">
    <property type="protein sequence ID" value="TYB82036.1"/>
    <property type="molecule type" value="Genomic_DNA"/>
</dbReference>
<keyword evidence="5" id="KW-1185">Reference proteome</keyword>
<dbReference type="InterPro" id="IPR009014">
    <property type="entry name" value="Transketo_C/PFOR_II"/>
</dbReference>
<dbReference type="InterPro" id="IPR029061">
    <property type="entry name" value="THDP-binding"/>
</dbReference>
<protein>
    <submittedName>
        <fullName evidence="4">Uncharacterized protein</fullName>
    </submittedName>
</protein>
<evidence type="ECO:0000259" key="3">
    <source>
        <dbReference type="Pfam" id="PF17147"/>
    </source>
</evidence>
<dbReference type="InterPro" id="IPR052368">
    <property type="entry name" value="2-oxoacid_oxidoreductase"/>
</dbReference>
<evidence type="ECO:0000259" key="2">
    <source>
        <dbReference type="Pfam" id="PF01855"/>
    </source>
</evidence>
<name>A0A5D0RM66_9RHOB</name>